<keyword evidence="7" id="KW-0812">Transmembrane</keyword>
<keyword evidence="5" id="KW-0560">Oxidoreductase</keyword>
<dbReference type="SMART" id="SM00829">
    <property type="entry name" value="PKS_ER"/>
    <property type="match status" value="1"/>
</dbReference>
<keyword evidence="4 6" id="KW-0862">Zinc</keyword>
<gene>
    <name evidence="9" type="ORF">nbrc107697_02830</name>
</gene>
<dbReference type="InterPro" id="IPR002328">
    <property type="entry name" value="ADH_Zn_CS"/>
</dbReference>
<evidence type="ECO:0000256" key="6">
    <source>
        <dbReference type="RuleBase" id="RU361277"/>
    </source>
</evidence>
<keyword evidence="3 6" id="KW-0479">Metal-binding</keyword>
<evidence type="ECO:0000256" key="5">
    <source>
        <dbReference type="ARBA" id="ARBA00023002"/>
    </source>
</evidence>
<dbReference type="InterPro" id="IPR036291">
    <property type="entry name" value="NAD(P)-bd_dom_sf"/>
</dbReference>
<dbReference type="RefSeq" id="WP_161925742.1">
    <property type="nucleotide sequence ID" value="NZ_BJOU01000001.1"/>
</dbReference>
<dbReference type="PANTHER" id="PTHR43161:SF23">
    <property type="entry name" value="(R,R)-BUTANEDIOL DEHYDROGENASE-RELATED"/>
    <property type="match status" value="1"/>
</dbReference>
<proteinExistence type="inferred from homology"/>
<name>A0A7M3SUC0_9ACTN</name>
<keyword evidence="7" id="KW-1133">Transmembrane helix</keyword>
<evidence type="ECO:0000256" key="2">
    <source>
        <dbReference type="ARBA" id="ARBA00008072"/>
    </source>
</evidence>
<organism evidence="9 10">
    <name type="scientific">Gordonia crocea</name>
    <dbReference type="NCBI Taxonomy" id="589162"/>
    <lineage>
        <taxon>Bacteria</taxon>
        <taxon>Bacillati</taxon>
        <taxon>Actinomycetota</taxon>
        <taxon>Actinomycetes</taxon>
        <taxon>Mycobacteriales</taxon>
        <taxon>Gordoniaceae</taxon>
        <taxon>Gordonia</taxon>
    </lineage>
</organism>
<feature type="transmembrane region" description="Helical" evidence="7">
    <location>
        <begin position="167"/>
        <end position="188"/>
    </location>
</feature>
<dbReference type="Pfam" id="PF00107">
    <property type="entry name" value="ADH_zinc_N"/>
    <property type="match status" value="1"/>
</dbReference>
<dbReference type="EMBL" id="BJOU01000001">
    <property type="protein sequence ID" value="GED96244.1"/>
    <property type="molecule type" value="Genomic_DNA"/>
</dbReference>
<dbReference type="InterPro" id="IPR020843">
    <property type="entry name" value="ER"/>
</dbReference>
<feature type="domain" description="Enoyl reductase (ER)" evidence="8">
    <location>
        <begin position="9"/>
        <end position="344"/>
    </location>
</feature>
<dbReference type="SUPFAM" id="SSF50129">
    <property type="entry name" value="GroES-like"/>
    <property type="match status" value="1"/>
</dbReference>
<dbReference type="Gene3D" id="3.40.50.720">
    <property type="entry name" value="NAD(P)-binding Rossmann-like Domain"/>
    <property type="match status" value="1"/>
</dbReference>
<comment type="cofactor">
    <cofactor evidence="1 6">
        <name>Zn(2+)</name>
        <dbReference type="ChEBI" id="CHEBI:29105"/>
    </cofactor>
</comment>
<dbReference type="OrthoDB" id="9797931at2"/>
<evidence type="ECO:0000313" key="9">
    <source>
        <dbReference type="EMBL" id="GED96244.1"/>
    </source>
</evidence>
<keyword evidence="7" id="KW-0472">Membrane</keyword>
<evidence type="ECO:0000313" key="10">
    <source>
        <dbReference type="Proteomes" id="UP000444980"/>
    </source>
</evidence>
<accession>A0A7M3SUC0</accession>
<evidence type="ECO:0000256" key="7">
    <source>
        <dbReference type="SAM" id="Phobius"/>
    </source>
</evidence>
<reference evidence="10" key="1">
    <citation type="submission" date="2019-06" db="EMBL/GenBank/DDBJ databases">
        <title>Gordonia isolated from sludge of a wastewater treatment plant.</title>
        <authorList>
            <person name="Tamura T."/>
            <person name="Aoyama K."/>
            <person name="Kang Y."/>
            <person name="Saito S."/>
            <person name="Akiyama N."/>
            <person name="Yazawa K."/>
            <person name="Gonoi T."/>
            <person name="Mikami Y."/>
        </authorList>
    </citation>
    <scope>NUCLEOTIDE SEQUENCE [LARGE SCALE GENOMIC DNA]</scope>
    <source>
        <strain evidence="10">NBRC 107697</strain>
    </source>
</reference>
<dbReference type="PROSITE" id="PS00059">
    <property type="entry name" value="ADH_ZINC"/>
    <property type="match status" value="1"/>
</dbReference>
<keyword evidence="10" id="KW-1185">Reference proteome</keyword>
<dbReference type="Proteomes" id="UP000444980">
    <property type="component" value="Unassembled WGS sequence"/>
</dbReference>
<evidence type="ECO:0000256" key="4">
    <source>
        <dbReference type="ARBA" id="ARBA00022833"/>
    </source>
</evidence>
<evidence type="ECO:0000259" key="8">
    <source>
        <dbReference type="SMART" id="SM00829"/>
    </source>
</evidence>
<dbReference type="InterPro" id="IPR013149">
    <property type="entry name" value="ADH-like_C"/>
</dbReference>
<evidence type="ECO:0000256" key="3">
    <source>
        <dbReference type="ARBA" id="ARBA00022723"/>
    </source>
</evidence>
<dbReference type="InterPro" id="IPR013154">
    <property type="entry name" value="ADH-like_N"/>
</dbReference>
<dbReference type="GO" id="GO:0008270">
    <property type="term" value="F:zinc ion binding"/>
    <property type="evidence" value="ECO:0007669"/>
    <property type="project" value="InterPro"/>
</dbReference>
<dbReference type="Pfam" id="PF08240">
    <property type="entry name" value="ADH_N"/>
    <property type="match status" value="1"/>
</dbReference>
<sequence>MSTAFVITGPGELSTVPAPDAEPLPAGHVRIAIAYCGICGSDVDAYRQGYPYHPTLSGHEWSGTVAAVGAGVDGLVVGDAVARTCQPPCGACELCRAGRPHNCVRRSLSTVQTAPAHGAYTRTIEVPARSVVALPAGVGLAQGALVEPATVALHGVRRTRPRLGDTAVVIGLGVIGLFATQLALLSGVTRVIAVEPLAQRREIAQRYGPAPDSVTAFAPDDPAALDTITAVTGGRGADMVYECSGQGAAAMNLASAALRPGGHLMMIGAVIAPVEVYPALWLAKELTVDTALAHTRDEFDVVVDLMDRGLLDTAAMTGDVRPLRDLPDVLDQLVAGPGPLKVLIDPTTD</sequence>
<dbReference type="AlphaFoldDB" id="A0A7M3SUC0"/>
<protein>
    <submittedName>
        <fullName evidence="9">Zn-dependent alcohol dehydrogenase</fullName>
    </submittedName>
</protein>
<dbReference type="Gene3D" id="3.90.180.10">
    <property type="entry name" value="Medium-chain alcohol dehydrogenases, catalytic domain"/>
    <property type="match status" value="1"/>
</dbReference>
<evidence type="ECO:0000256" key="1">
    <source>
        <dbReference type="ARBA" id="ARBA00001947"/>
    </source>
</evidence>
<comment type="caution">
    <text evidence="9">The sequence shown here is derived from an EMBL/GenBank/DDBJ whole genome shotgun (WGS) entry which is preliminary data.</text>
</comment>
<dbReference type="GO" id="GO:0016491">
    <property type="term" value="F:oxidoreductase activity"/>
    <property type="evidence" value="ECO:0007669"/>
    <property type="project" value="UniProtKB-KW"/>
</dbReference>
<dbReference type="InterPro" id="IPR011032">
    <property type="entry name" value="GroES-like_sf"/>
</dbReference>
<dbReference type="PANTHER" id="PTHR43161">
    <property type="entry name" value="SORBITOL DEHYDROGENASE"/>
    <property type="match status" value="1"/>
</dbReference>
<dbReference type="SUPFAM" id="SSF51735">
    <property type="entry name" value="NAD(P)-binding Rossmann-fold domains"/>
    <property type="match status" value="1"/>
</dbReference>
<comment type="similarity">
    <text evidence="2 6">Belongs to the zinc-containing alcohol dehydrogenase family.</text>
</comment>